<organism evidence="2 3">
    <name type="scientific">Giardia muris</name>
    <dbReference type="NCBI Taxonomy" id="5742"/>
    <lineage>
        <taxon>Eukaryota</taxon>
        <taxon>Metamonada</taxon>
        <taxon>Diplomonadida</taxon>
        <taxon>Hexamitidae</taxon>
        <taxon>Giardiinae</taxon>
        <taxon>Giardia</taxon>
    </lineage>
</organism>
<evidence type="ECO:0000256" key="1">
    <source>
        <dbReference type="SAM" id="Coils"/>
    </source>
</evidence>
<evidence type="ECO:0000313" key="2">
    <source>
        <dbReference type="EMBL" id="TNJ27046.1"/>
    </source>
</evidence>
<proteinExistence type="predicted"/>
<dbReference type="EMBL" id="VDLU01000004">
    <property type="protein sequence ID" value="TNJ27046.1"/>
    <property type="molecule type" value="Genomic_DNA"/>
</dbReference>
<keyword evidence="3" id="KW-1185">Reference proteome</keyword>
<keyword evidence="1" id="KW-0175">Coiled coil</keyword>
<gene>
    <name evidence="2" type="ORF">GMRT_12093</name>
</gene>
<feature type="coiled-coil region" evidence="1">
    <location>
        <begin position="28"/>
        <end position="76"/>
    </location>
</feature>
<sequence>MSTLISPQLPSPAQLTEGDDAYGVRTLILAMQDNIAELEDEVDARQAEIDELYLEVDAKDRLILSLQKQVESLELRTSLVPSFSEVPPPRGDTPACTESVADFDLEESLCHGVGESRLRERVTELEEEREDLIDELTSHKQISEQLFDENRTLRRMITSLREATSARAQETAQLREVVALQAQTIRSITQK</sequence>
<reference evidence="2 3" key="1">
    <citation type="submission" date="2019-05" db="EMBL/GenBank/DDBJ databases">
        <title>The compact genome of Giardia muris reveals important steps in the evolution of intestinal protozoan parasites.</title>
        <authorList>
            <person name="Xu F."/>
            <person name="Jimenez-Gonzalez A."/>
            <person name="Einarsson E."/>
            <person name="Astvaldsson A."/>
            <person name="Peirasmaki D."/>
            <person name="Eckmann L."/>
            <person name="Andersson J.O."/>
            <person name="Svard S.G."/>
            <person name="Jerlstrom-Hultqvist J."/>
        </authorList>
    </citation>
    <scope>NUCLEOTIDE SEQUENCE [LARGE SCALE GENOMIC DNA]</scope>
    <source>
        <strain evidence="2 3">Roberts-Thomson</strain>
    </source>
</reference>
<evidence type="ECO:0000313" key="3">
    <source>
        <dbReference type="Proteomes" id="UP000315496"/>
    </source>
</evidence>
<dbReference type="AlphaFoldDB" id="A0A4Z1SMX1"/>
<feature type="coiled-coil region" evidence="1">
    <location>
        <begin position="115"/>
        <end position="142"/>
    </location>
</feature>
<dbReference type="VEuPathDB" id="GiardiaDB:GMRT_12093"/>
<protein>
    <submittedName>
        <fullName evidence="2">Uncharacterized protein</fullName>
    </submittedName>
</protein>
<comment type="caution">
    <text evidence="2">The sequence shown here is derived from an EMBL/GenBank/DDBJ whole genome shotgun (WGS) entry which is preliminary data.</text>
</comment>
<dbReference type="Proteomes" id="UP000315496">
    <property type="component" value="Chromosome 4"/>
</dbReference>
<name>A0A4Z1SMX1_GIAMU</name>
<accession>A0A4Z1SMX1</accession>